<feature type="domain" description="D-glutamate N-acetyltransferase-like C-terminal" evidence="1">
    <location>
        <begin position="134"/>
        <end position="331"/>
    </location>
</feature>
<proteinExistence type="predicted"/>
<dbReference type="SUPFAM" id="SSF52540">
    <property type="entry name" value="P-loop containing nucleoside triphosphate hydrolases"/>
    <property type="match status" value="1"/>
</dbReference>
<organism evidence="3 4">
    <name type="scientific">Microbulbifer bruguierae</name>
    <dbReference type="NCBI Taxonomy" id="3029061"/>
    <lineage>
        <taxon>Bacteria</taxon>
        <taxon>Pseudomonadati</taxon>
        <taxon>Pseudomonadota</taxon>
        <taxon>Gammaproteobacteria</taxon>
        <taxon>Cellvibrionales</taxon>
        <taxon>Microbulbiferaceae</taxon>
        <taxon>Microbulbifer</taxon>
    </lineage>
</organism>
<dbReference type="PANTHER" id="PTHR40690">
    <property type="entry name" value="GLL3100 PROTEIN"/>
    <property type="match status" value="1"/>
</dbReference>
<dbReference type="InterPro" id="IPR035086">
    <property type="entry name" value="DgcN-like_C"/>
</dbReference>
<dbReference type="InterPro" id="IPR035402">
    <property type="entry name" value="DgcN-like_N"/>
</dbReference>
<gene>
    <name evidence="3" type="ORF">PVT68_06195</name>
</gene>
<dbReference type="Gene3D" id="3.40.50.300">
    <property type="entry name" value="P-loop containing nucleotide triphosphate hydrolases"/>
    <property type="match status" value="1"/>
</dbReference>
<accession>A0ABY8NHJ2</accession>
<evidence type="ECO:0000259" key="1">
    <source>
        <dbReference type="Pfam" id="PF07755"/>
    </source>
</evidence>
<evidence type="ECO:0000313" key="4">
    <source>
        <dbReference type="Proteomes" id="UP001236500"/>
    </source>
</evidence>
<dbReference type="InterPro" id="IPR027417">
    <property type="entry name" value="P-loop_NTPase"/>
</dbReference>
<keyword evidence="4" id="KW-1185">Reference proteome</keyword>
<dbReference type="Pfam" id="PF07755">
    <property type="entry name" value="DUF1611"/>
    <property type="match status" value="1"/>
</dbReference>
<evidence type="ECO:0000313" key="3">
    <source>
        <dbReference type="EMBL" id="WGL17884.1"/>
    </source>
</evidence>
<evidence type="ECO:0000259" key="2">
    <source>
        <dbReference type="Pfam" id="PF17396"/>
    </source>
</evidence>
<dbReference type="Proteomes" id="UP001236500">
    <property type="component" value="Chromosome"/>
</dbReference>
<dbReference type="InterPro" id="IPR011669">
    <property type="entry name" value="DgcN-like"/>
</dbReference>
<dbReference type="EMBL" id="CP118605">
    <property type="protein sequence ID" value="WGL17884.1"/>
    <property type="molecule type" value="Genomic_DNA"/>
</dbReference>
<feature type="domain" description="D-glutamate N-acetyltransferase-like N-terminal" evidence="2">
    <location>
        <begin position="50"/>
        <end position="128"/>
    </location>
</feature>
<dbReference type="Gene3D" id="3.40.50.720">
    <property type="entry name" value="NAD(P)-binding Rossmann-like Domain"/>
    <property type="match status" value="1"/>
</dbReference>
<name>A0ABY8NHJ2_9GAMM</name>
<protein>
    <submittedName>
        <fullName evidence="3">DUF1611 domain-containing protein</fullName>
    </submittedName>
</protein>
<dbReference type="RefSeq" id="WP_280321808.1">
    <property type="nucleotide sequence ID" value="NZ_CP118605.1"/>
</dbReference>
<dbReference type="PIRSF" id="PIRSF026760">
    <property type="entry name" value="UCP026760"/>
    <property type="match status" value="1"/>
</dbReference>
<dbReference type="Pfam" id="PF17396">
    <property type="entry name" value="DUF1611_N"/>
    <property type="match status" value="1"/>
</dbReference>
<dbReference type="PANTHER" id="PTHR40690:SF1">
    <property type="entry name" value="DUF1611 DOMAIN-CONTAINING PROTEIN"/>
    <property type="match status" value="1"/>
</dbReference>
<reference evidence="3 4" key="1">
    <citation type="submission" date="2023-02" db="EMBL/GenBank/DDBJ databases">
        <title>Description and genomic characterization of Microbulbifer bruguierae sp. nov., isolated from the sediment of mangrove plant Bruguiera sexangula.</title>
        <authorList>
            <person name="Long M."/>
        </authorList>
    </citation>
    <scope>NUCLEOTIDE SEQUENCE [LARGE SCALE GENOMIC DNA]</scope>
    <source>
        <strain evidence="3 4">H12</strain>
    </source>
</reference>
<sequence length="345" mass="35942">MNLITLKSPYLIFLGDVTELTYAKTGAGLAQWRPELCAGQLTLAGGSVDLGLPPMTIEEAANAGVGSLIIGTATVGGVVPTSWLDTLVQAAEAGLDIVSGAHGRLQEIPHLAAAAKRSGAKLVDVRVPPAALPVGSGKRRTGKRLLTVGTDCAVGKKYTALALHAAMKQRGMDADFRASGQTGIMISGRGIPMDSVVSDFLSGAAELLSPENTPEHWDVIEGQGAITHPAYGAVSMGLLMGSQPDAFVVCHEAGRTHIAGWPEVPLAGIAQIIQRIVSIGELTNPGIRCVGVSVNTSGLRSAEREEYLRQLERELRLPCVDPLVDGVEPILEQLTAEVAPAAEMA</sequence>